<dbReference type="RefSeq" id="WP_185425093.1">
    <property type="nucleotide sequence ID" value="NZ_JAARRL010000006.1"/>
</dbReference>
<accession>A0A841Z551</accession>
<name>A0A841Z551_9LIST</name>
<evidence type="ECO:0000313" key="2">
    <source>
        <dbReference type="Proteomes" id="UP000564536"/>
    </source>
</evidence>
<evidence type="ECO:0000313" key="1">
    <source>
        <dbReference type="EMBL" id="MBC1500019.1"/>
    </source>
</evidence>
<dbReference type="InterPro" id="IPR037236">
    <property type="entry name" value="STIV_B116-like_sf"/>
</dbReference>
<dbReference type="Pfam" id="PF08960">
    <property type="entry name" value="STIV_B116-like"/>
    <property type="match status" value="1"/>
</dbReference>
<organism evidence="1 2">
    <name type="scientific">Listeria weihenstephanensis</name>
    <dbReference type="NCBI Taxonomy" id="1006155"/>
    <lineage>
        <taxon>Bacteria</taxon>
        <taxon>Bacillati</taxon>
        <taxon>Bacillota</taxon>
        <taxon>Bacilli</taxon>
        <taxon>Bacillales</taxon>
        <taxon>Listeriaceae</taxon>
        <taxon>Listeria</taxon>
    </lineage>
</organism>
<gene>
    <name evidence="1" type="ORF">HB943_05335</name>
</gene>
<dbReference type="Gene3D" id="3.40.50.11170">
    <property type="entry name" value="Uncharacterised protein PF08960, DUF1874"/>
    <property type="match status" value="1"/>
</dbReference>
<reference evidence="1 2" key="1">
    <citation type="submission" date="2020-03" db="EMBL/GenBank/DDBJ databases">
        <title>Soil Listeria distribution.</title>
        <authorList>
            <person name="Liao J."/>
            <person name="Wiedmann M."/>
        </authorList>
    </citation>
    <scope>NUCLEOTIDE SEQUENCE [LARGE SCALE GENOMIC DNA]</scope>
    <source>
        <strain evidence="1 2">FSL L7-1523</strain>
    </source>
</reference>
<dbReference type="SUPFAM" id="SSF143602">
    <property type="entry name" value="STIV B116-like"/>
    <property type="match status" value="1"/>
</dbReference>
<dbReference type="Proteomes" id="UP000564536">
    <property type="component" value="Unassembled WGS sequence"/>
</dbReference>
<proteinExistence type="predicted"/>
<dbReference type="InterPro" id="IPR015055">
    <property type="entry name" value="STIV_B116-like"/>
</dbReference>
<sequence>MELAILNSLVCTTEGVYKVERIDVETARKLLKSYQGNWKSYVGHESTANFLSALLKTKIQHSRVTFQHRQYQTALCFKLFERVPEKTYYTEFDLERVDYTFFLMKKID</sequence>
<protein>
    <submittedName>
        <fullName evidence="1">DUF1874 domain-containing protein</fullName>
    </submittedName>
</protein>
<dbReference type="AlphaFoldDB" id="A0A841Z551"/>
<dbReference type="EMBL" id="JAARRL010000006">
    <property type="protein sequence ID" value="MBC1500019.1"/>
    <property type="molecule type" value="Genomic_DNA"/>
</dbReference>
<comment type="caution">
    <text evidence="1">The sequence shown here is derived from an EMBL/GenBank/DDBJ whole genome shotgun (WGS) entry which is preliminary data.</text>
</comment>